<comment type="caution">
    <text evidence="2">The sequence shown here is derived from an EMBL/GenBank/DDBJ whole genome shotgun (WGS) entry which is preliminary data.</text>
</comment>
<feature type="region of interest" description="Disordered" evidence="1">
    <location>
        <begin position="69"/>
        <end position="100"/>
    </location>
</feature>
<organism evidence="2 3">
    <name type="scientific">Mytilus galloprovincialis</name>
    <name type="common">Mediterranean mussel</name>
    <dbReference type="NCBI Taxonomy" id="29158"/>
    <lineage>
        <taxon>Eukaryota</taxon>
        <taxon>Metazoa</taxon>
        <taxon>Spiralia</taxon>
        <taxon>Lophotrochozoa</taxon>
        <taxon>Mollusca</taxon>
        <taxon>Bivalvia</taxon>
        <taxon>Autobranchia</taxon>
        <taxon>Pteriomorphia</taxon>
        <taxon>Mytilida</taxon>
        <taxon>Mytiloidea</taxon>
        <taxon>Mytilidae</taxon>
        <taxon>Mytilinae</taxon>
        <taxon>Mytilus</taxon>
    </lineage>
</organism>
<accession>A0A8B6G4M8</accession>
<sequence length="100" mass="11560">MKKVSAPRNATEPGITRRQMRSTDEPSPVTSVGWNDRPVERFGLLRFSLPVAERNRAYYCFAEDKQRLPNATTSPIPEVTDIWNRGPMHQKQQSRIQSYI</sequence>
<reference evidence="2" key="1">
    <citation type="submission" date="2018-11" db="EMBL/GenBank/DDBJ databases">
        <authorList>
            <person name="Alioto T."/>
            <person name="Alioto T."/>
        </authorList>
    </citation>
    <scope>NUCLEOTIDE SEQUENCE</scope>
</reference>
<feature type="region of interest" description="Disordered" evidence="1">
    <location>
        <begin position="1"/>
        <end position="34"/>
    </location>
</feature>
<evidence type="ECO:0000256" key="1">
    <source>
        <dbReference type="SAM" id="MobiDB-lite"/>
    </source>
</evidence>
<feature type="compositionally biased region" description="Polar residues" evidence="1">
    <location>
        <begin position="90"/>
        <end position="100"/>
    </location>
</feature>
<dbReference type="AlphaFoldDB" id="A0A8B6G4M8"/>
<evidence type="ECO:0000313" key="2">
    <source>
        <dbReference type="EMBL" id="VDI58560.1"/>
    </source>
</evidence>
<evidence type="ECO:0000313" key="3">
    <source>
        <dbReference type="Proteomes" id="UP000596742"/>
    </source>
</evidence>
<dbReference type="Proteomes" id="UP000596742">
    <property type="component" value="Unassembled WGS sequence"/>
</dbReference>
<gene>
    <name evidence="2" type="ORF">MGAL_10B089550</name>
</gene>
<dbReference type="EMBL" id="UYJE01007857">
    <property type="protein sequence ID" value="VDI58560.1"/>
    <property type="molecule type" value="Genomic_DNA"/>
</dbReference>
<protein>
    <submittedName>
        <fullName evidence="2">Uncharacterized protein</fullName>
    </submittedName>
</protein>
<name>A0A8B6G4M8_MYTGA</name>
<proteinExistence type="predicted"/>
<keyword evidence="3" id="KW-1185">Reference proteome</keyword>